<comment type="caution">
    <text evidence="4">The sequence shown here is derived from an EMBL/GenBank/DDBJ whole genome shotgun (WGS) entry which is preliminary data.</text>
</comment>
<dbReference type="RefSeq" id="WP_133741569.1">
    <property type="nucleotide sequence ID" value="NZ_SNYN01000007.1"/>
</dbReference>
<dbReference type="EMBL" id="SNYN01000007">
    <property type="protein sequence ID" value="TDQ52216.1"/>
    <property type="molecule type" value="Genomic_DNA"/>
</dbReference>
<protein>
    <recommendedName>
        <fullName evidence="2">Aminopyrimidine aminohydrolase</fullName>
        <ecNumber evidence="2">3.5.99.2</ecNumber>
    </recommendedName>
</protein>
<dbReference type="Pfam" id="PF03070">
    <property type="entry name" value="TENA_THI-4"/>
    <property type="match status" value="1"/>
</dbReference>
<comment type="pathway">
    <text evidence="1 2">Cofactor biosynthesis; thiamine diphosphate biosynthesis.</text>
</comment>
<keyword evidence="2" id="KW-0378">Hydrolase</keyword>
<keyword evidence="5" id="KW-1185">Reference proteome</keyword>
<reference evidence="4 5" key="1">
    <citation type="submission" date="2019-03" db="EMBL/GenBank/DDBJ databases">
        <title>Genomic Encyclopedia of Type Strains, Phase IV (KMG-IV): sequencing the most valuable type-strain genomes for metagenomic binning, comparative biology and taxonomic classification.</title>
        <authorList>
            <person name="Goeker M."/>
        </authorList>
    </citation>
    <scope>NUCLEOTIDE SEQUENCE [LARGE SCALE GENOMIC DNA]</scope>
    <source>
        <strain evidence="4 5">DSM 46770</strain>
    </source>
</reference>
<evidence type="ECO:0000256" key="1">
    <source>
        <dbReference type="ARBA" id="ARBA00004948"/>
    </source>
</evidence>
<dbReference type="OrthoDB" id="34166at2"/>
<comment type="function">
    <text evidence="2">Catalyzes an amino-pyrimidine hydrolysis reaction at the C5' of the pyrimidine moiety of thiamine compounds, a reaction that is part of a thiamine salvage pathway.</text>
</comment>
<evidence type="ECO:0000313" key="5">
    <source>
        <dbReference type="Proteomes" id="UP000295281"/>
    </source>
</evidence>
<dbReference type="InterPro" id="IPR050967">
    <property type="entry name" value="Thiamine_Salvage_TenA"/>
</dbReference>
<organism evidence="4 5">
    <name type="scientific">Actinorugispora endophytica</name>
    <dbReference type="NCBI Taxonomy" id="1605990"/>
    <lineage>
        <taxon>Bacteria</taxon>
        <taxon>Bacillati</taxon>
        <taxon>Actinomycetota</taxon>
        <taxon>Actinomycetes</taxon>
        <taxon>Streptosporangiales</taxon>
        <taxon>Nocardiopsidaceae</taxon>
        <taxon>Actinorugispora</taxon>
    </lineage>
</organism>
<dbReference type="InterPro" id="IPR004305">
    <property type="entry name" value="Thiaminase-2/PQQC"/>
</dbReference>
<dbReference type="GO" id="GO:0050334">
    <property type="term" value="F:thiaminase activity"/>
    <property type="evidence" value="ECO:0007669"/>
    <property type="project" value="UniProtKB-EC"/>
</dbReference>
<dbReference type="UniPathway" id="UPA00060"/>
<sequence length="233" mass="25831">MLPVAIDETGFTADLGRRHADLFEAFYRHPFLGGMRDGTLGREQVLHYVGQDHAYLTAYVRCYGLGLTLSPDREWMRFFHDSVAYTLGEEGQAHEALCAFAGTAYEDAQVDRLAPSAQAYVDHMSAAGRDTLGVLVAALLPCPWTYGWAARRFAAEAAPGEDHPFHGWWSFYAEPSGGEAVATMRSLLDGLAAGAGPAERERMERAFEVSCHHEIRFWEMAWSLEDWTPPNGG</sequence>
<keyword evidence="2" id="KW-0784">Thiamine biosynthesis</keyword>
<dbReference type="AlphaFoldDB" id="A0A4V3D8M4"/>
<feature type="domain" description="Thiaminase-2/PQQC" evidence="3">
    <location>
        <begin position="20"/>
        <end position="222"/>
    </location>
</feature>
<dbReference type="Gene3D" id="1.20.910.10">
    <property type="entry name" value="Heme oxygenase-like"/>
    <property type="match status" value="1"/>
</dbReference>
<comment type="catalytic activity">
    <reaction evidence="2">
        <text>4-amino-5-aminomethyl-2-methylpyrimidine + H2O = 4-amino-5-hydroxymethyl-2-methylpyrimidine + NH4(+)</text>
        <dbReference type="Rhea" id="RHEA:31799"/>
        <dbReference type="ChEBI" id="CHEBI:15377"/>
        <dbReference type="ChEBI" id="CHEBI:16892"/>
        <dbReference type="ChEBI" id="CHEBI:28938"/>
        <dbReference type="ChEBI" id="CHEBI:63416"/>
        <dbReference type="EC" id="3.5.99.2"/>
    </reaction>
</comment>
<dbReference type="SUPFAM" id="SSF48613">
    <property type="entry name" value="Heme oxygenase-like"/>
    <property type="match status" value="1"/>
</dbReference>
<accession>A0A4V3D8M4</accession>
<dbReference type="Proteomes" id="UP000295281">
    <property type="component" value="Unassembled WGS sequence"/>
</dbReference>
<name>A0A4V3D8M4_9ACTN</name>
<dbReference type="CDD" id="cd19360">
    <property type="entry name" value="TenA_C_SaTenA-like"/>
    <property type="match status" value="1"/>
</dbReference>
<dbReference type="NCBIfam" id="TIGR04306">
    <property type="entry name" value="salvage_TenA"/>
    <property type="match status" value="1"/>
</dbReference>
<comment type="catalytic activity">
    <reaction evidence="2">
        <text>thiamine + H2O = 5-(2-hydroxyethyl)-4-methylthiazole + 4-amino-5-hydroxymethyl-2-methylpyrimidine + H(+)</text>
        <dbReference type="Rhea" id="RHEA:17509"/>
        <dbReference type="ChEBI" id="CHEBI:15377"/>
        <dbReference type="ChEBI" id="CHEBI:15378"/>
        <dbReference type="ChEBI" id="CHEBI:16892"/>
        <dbReference type="ChEBI" id="CHEBI:17957"/>
        <dbReference type="ChEBI" id="CHEBI:18385"/>
        <dbReference type="EC" id="3.5.99.2"/>
    </reaction>
</comment>
<evidence type="ECO:0000313" key="4">
    <source>
        <dbReference type="EMBL" id="TDQ52216.1"/>
    </source>
</evidence>
<dbReference type="InterPro" id="IPR016084">
    <property type="entry name" value="Haem_Oase-like_multi-hlx"/>
</dbReference>
<proteinExistence type="inferred from homology"/>
<dbReference type="InterPro" id="IPR027574">
    <property type="entry name" value="Thiaminase_II"/>
</dbReference>
<evidence type="ECO:0000256" key="2">
    <source>
        <dbReference type="RuleBase" id="RU363093"/>
    </source>
</evidence>
<dbReference type="GO" id="GO:0009228">
    <property type="term" value="P:thiamine biosynthetic process"/>
    <property type="evidence" value="ECO:0007669"/>
    <property type="project" value="UniProtKB-KW"/>
</dbReference>
<dbReference type="PANTHER" id="PTHR43198:SF2">
    <property type="entry name" value="SI:CH1073-67J19.1-RELATED"/>
    <property type="match status" value="1"/>
</dbReference>
<dbReference type="EC" id="3.5.99.2" evidence="2"/>
<evidence type="ECO:0000259" key="3">
    <source>
        <dbReference type="Pfam" id="PF03070"/>
    </source>
</evidence>
<dbReference type="GO" id="GO:0005829">
    <property type="term" value="C:cytosol"/>
    <property type="evidence" value="ECO:0007669"/>
    <property type="project" value="TreeGrafter"/>
</dbReference>
<dbReference type="PANTHER" id="PTHR43198">
    <property type="entry name" value="BIFUNCTIONAL TH2 PROTEIN"/>
    <property type="match status" value="1"/>
</dbReference>
<comment type="similarity">
    <text evidence="2">Belongs to the TenA family.</text>
</comment>
<dbReference type="GO" id="GO:0009229">
    <property type="term" value="P:thiamine diphosphate biosynthetic process"/>
    <property type="evidence" value="ECO:0007669"/>
    <property type="project" value="UniProtKB-UniPathway"/>
</dbReference>
<gene>
    <name evidence="4" type="ORF">EV190_10746</name>
</gene>